<reference evidence="12 13" key="1">
    <citation type="submission" date="2024-01" db="EMBL/GenBank/DDBJ databases">
        <authorList>
            <consortium name="Genoscope - CEA"/>
            <person name="William W."/>
        </authorList>
    </citation>
    <scope>NUCLEOTIDE SEQUENCE [LARGE SCALE GENOMIC DNA]</scope>
    <source>
        <strain evidence="12 13">29B2s-10</strain>
    </source>
</reference>
<comment type="subcellular location">
    <subcellularLocation>
        <location evidence="1">Membrane</location>
        <topology evidence="1">Single-pass type IV membrane protein</topology>
    </subcellularLocation>
</comment>
<protein>
    <submittedName>
        <fullName evidence="12">Syntaxin Ufe1p</fullName>
    </submittedName>
</protein>
<comment type="similarity">
    <text evidence="2">Belongs to the syntaxin family.</text>
</comment>
<dbReference type="InterPro" id="IPR000727">
    <property type="entry name" value="T_SNARE_dom"/>
</dbReference>
<evidence type="ECO:0000256" key="2">
    <source>
        <dbReference type="ARBA" id="ARBA00009063"/>
    </source>
</evidence>
<dbReference type="EMBL" id="OZ004257">
    <property type="protein sequence ID" value="CAK7909615.1"/>
    <property type="molecule type" value="Genomic_DNA"/>
</dbReference>
<keyword evidence="13" id="KW-1185">Reference proteome</keyword>
<dbReference type="Pfam" id="PF10496">
    <property type="entry name" value="Syntaxin-18_N"/>
    <property type="match status" value="1"/>
</dbReference>
<dbReference type="InterPro" id="IPR019529">
    <property type="entry name" value="Syntaxin-18_N"/>
</dbReference>
<dbReference type="Gene3D" id="1.20.5.110">
    <property type="match status" value="1"/>
</dbReference>
<dbReference type="Proteomes" id="UP001497600">
    <property type="component" value="Chromosome E"/>
</dbReference>
<keyword evidence="5" id="KW-0653">Protein transport</keyword>
<dbReference type="PROSITE" id="PS50192">
    <property type="entry name" value="T_SNARE"/>
    <property type="match status" value="1"/>
</dbReference>
<feature type="transmembrane region" description="Helical" evidence="10">
    <location>
        <begin position="329"/>
        <end position="347"/>
    </location>
</feature>
<sequence length="348" mass="40022">MSDLTPLFQQCVSIVETSQLAGDSRKRKAARGDKENSSTKSSGFHIQDTFLKECLEYRVLLAQLDGFVTEVRPHYLEVHDQSSVVRGNNALSIEDKNKIDEDFQFKVQQLYEKLKVLQTYEQKRRQVEHSKKDKGMLSAIFGSEQDDDMELFWTTIAVHRTQILKSLNELTNGVGKKFEQLQRKRFKRERDLNLLNFQNLNEGVGDDLEVDMNTTSTSWKDYIDQEIQETEEDMPQETPGLSQQFLQELSQENSALLSLKETQLTQVEKLRTSMMDIVNLQTELSFQLEAQSEQIESLLDNQGQIEMDVRSGNQSLNKATSRNKTGSRIIITTSIVVAFLILFLDYIS</sequence>
<evidence type="ECO:0000256" key="8">
    <source>
        <dbReference type="ARBA" id="ARBA00023136"/>
    </source>
</evidence>
<keyword evidence="8 10" id="KW-0472">Membrane</keyword>
<evidence type="ECO:0000259" key="11">
    <source>
        <dbReference type="PROSITE" id="PS50192"/>
    </source>
</evidence>
<keyword evidence="4 10" id="KW-0812">Transmembrane</keyword>
<evidence type="ECO:0000256" key="10">
    <source>
        <dbReference type="SAM" id="Phobius"/>
    </source>
</evidence>
<evidence type="ECO:0000256" key="4">
    <source>
        <dbReference type="ARBA" id="ARBA00022692"/>
    </source>
</evidence>
<dbReference type="SUPFAM" id="SSF58038">
    <property type="entry name" value="SNARE fusion complex"/>
    <property type="match status" value="1"/>
</dbReference>
<evidence type="ECO:0000256" key="1">
    <source>
        <dbReference type="ARBA" id="ARBA00004211"/>
    </source>
</evidence>
<dbReference type="PANTHER" id="PTHR15959">
    <property type="entry name" value="SYNTAXIN-18"/>
    <property type="match status" value="1"/>
</dbReference>
<evidence type="ECO:0000256" key="6">
    <source>
        <dbReference type="ARBA" id="ARBA00022989"/>
    </source>
</evidence>
<evidence type="ECO:0000256" key="9">
    <source>
        <dbReference type="SAM" id="MobiDB-lite"/>
    </source>
</evidence>
<keyword evidence="7" id="KW-0175">Coiled coil</keyword>
<evidence type="ECO:0000256" key="3">
    <source>
        <dbReference type="ARBA" id="ARBA00022448"/>
    </source>
</evidence>
<keyword evidence="3" id="KW-0813">Transport</keyword>
<dbReference type="PANTHER" id="PTHR15959:SF0">
    <property type="entry name" value="SYNTAXIN-18"/>
    <property type="match status" value="1"/>
</dbReference>
<keyword evidence="6 10" id="KW-1133">Transmembrane helix</keyword>
<gene>
    <name evidence="12" type="primary">UFE1</name>
    <name evidence="12" type="ORF">CAAN4_E15720</name>
</gene>
<organism evidence="12 13">
    <name type="scientific">[Candida] anglica</name>
    <dbReference type="NCBI Taxonomy" id="148631"/>
    <lineage>
        <taxon>Eukaryota</taxon>
        <taxon>Fungi</taxon>
        <taxon>Dikarya</taxon>
        <taxon>Ascomycota</taxon>
        <taxon>Saccharomycotina</taxon>
        <taxon>Pichiomycetes</taxon>
        <taxon>Debaryomycetaceae</taxon>
        <taxon>Kurtzmaniella</taxon>
    </lineage>
</organism>
<name>A0ABP0EDQ3_9ASCO</name>
<evidence type="ECO:0000256" key="5">
    <source>
        <dbReference type="ARBA" id="ARBA00022927"/>
    </source>
</evidence>
<evidence type="ECO:0000313" key="13">
    <source>
        <dbReference type="Proteomes" id="UP001497600"/>
    </source>
</evidence>
<proteinExistence type="inferred from homology"/>
<evidence type="ECO:0000313" key="12">
    <source>
        <dbReference type="EMBL" id="CAK7909615.1"/>
    </source>
</evidence>
<feature type="domain" description="T-SNARE coiled-coil homology" evidence="11">
    <location>
        <begin position="257"/>
        <end position="319"/>
    </location>
</feature>
<accession>A0ABP0EDQ3</accession>
<evidence type="ECO:0000256" key="7">
    <source>
        <dbReference type="ARBA" id="ARBA00023054"/>
    </source>
</evidence>
<feature type="region of interest" description="Disordered" evidence="9">
    <location>
        <begin position="23"/>
        <end position="42"/>
    </location>
</feature>